<proteinExistence type="predicted"/>
<keyword evidence="2" id="KW-1185">Reference proteome</keyword>
<accession>A0ABZ0VPB5</accession>
<dbReference type="RefSeq" id="WP_322418637.1">
    <property type="nucleotide sequence ID" value="NZ_CP139858.1"/>
</dbReference>
<organism evidence="1 2">
    <name type="scientific">Mesorhizobium huakuii</name>
    <dbReference type="NCBI Taxonomy" id="28104"/>
    <lineage>
        <taxon>Bacteria</taxon>
        <taxon>Pseudomonadati</taxon>
        <taxon>Pseudomonadota</taxon>
        <taxon>Alphaproteobacteria</taxon>
        <taxon>Hyphomicrobiales</taxon>
        <taxon>Phyllobacteriaceae</taxon>
        <taxon>Mesorhizobium</taxon>
    </lineage>
</organism>
<reference evidence="1 2" key="1">
    <citation type="submission" date="2023-11" db="EMBL/GenBank/DDBJ databases">
        <authorList>
            <person name="Panchal A.K."/>
            <person name="Meaney J.S."/>
            <person name="Karas B.J."/>
            <person name="diCenzo G.C."/>
        </authorList>
    </citation>
    <scope>NUCLEOTIDE SEQUENCE [LARGE SCALE GENOMIC DNA]</scope>
    <source>
        <strain evidence="1 2">NZP2235</strain>
    </source>
</reference>
<sequence length="65" mass="6904">MSKESWIEAGKILAVDLKAVVKCPDCGEAELTVFDTPAGATHIERHMSCPGCGGYNALLKRIDGV</sequence>
<dbReference type="Proteomes" id="UP001322481">
    <property type="component" value="Chromosome"/>
</dbReference>
<evidence type="ECO:0000313" key="1">
    <source>
        <dbReference type="EMBL" id="WQB98290.1"/>
    </source>
</evidence>
<name>A0ABZ0VPB5_9HYPH</name>
<protein>
    <submittedName>
        <fullName evidence="1">Uncharacterized protein</fullName>
    </submittedName>
</protein>
<evidence type="ECO:0000313" key="2">
    <source>
        <dbReference type="Proteomes" id="UP001322481"/>
    </source>
</evidence>
<gene>
    <name evidence="1" type="ORF">U0R22_002435</name>
</gene>
<dbReference type="EMBL" id="CP139858">
    <property type="protein sequence ID" value="WQB98290.1"/>
    <property type="molecule type" value="Genomic_DNA"/>
</dbReference>